<dbReference type="Pfam" id="PF24606">
    <property type="entry name" value="CEMIP_beta-hel"/>
    <property type="match status" value="1"/>
</dbReference>
<evidence type="ECO:0000313" key="9">
    <source>
        <dbReference type="EMBL" id="RUS75792.1"/>
    </source>
</evidence>
<gene>
    <name evidence="9" type="ORF">EGW08_016453</name>
</gene>
<evidence type="ECO:0000256" key="7">
    <source>
        <dbReference type="SAM" id="Phobius"/>
    </source>
</evidence>
<dbReference type="PANTHER" id="PTHR15535">
    <property type="entry name" value="TRANSMEMBRANE PROTEIN 2-RELATED"/>
    <property type="match status" value="1"/>
</dbReference>
<feature type="transmembrane region" description="Helical" evidence="7">
    <location>
        <begin position="9"/>
        <end position="29"/>
    </location>
</feature>
<dbReference type="STRING" id="188477.A0A3S1HB92"/>
<evidence type="ECO:0000256" key="5">
    <source>
        <dbReference type="ARBA" id="ARBA00023180"/>
    </source>
</evidence>
<keyword evidence="4" id="KW-0378">Hydrolase</keyword>
<evidence type="ECO:0000259" key="8">
    <source>
        <dbReference type="PROSITE" id="PS51484"/>
    </source>
</evidence>
<dbReference type="InterPro" id="IPR039477">
    <property type="entry name" value="ILEI/PANDER_dom"/>
</dbReference>
<keyword evidence="7" id="KW-0812">Transmembrane</keyword>
<dbReference type="PROSITE" id="PS51484">
    <property type="entry name" value="G8"/>
    <property type="match status" value="1"/>
</dbReference>
<proteinExistence type="inferred from homology"/>
<keyword evidence="6" id="KW-0326">Glycosidase</keyword>
<dbReference type="InterPro" id="IPR012334">
    <property type="entry name" value="Pectin_lyas_fold"/>
</dbReference>
<keyword evidence="3" id="KW-1003">Cell membrane</keyword>
<evidence type="ECO:0000256" key="1">
    <source>
        <dbReference type="ARBA" id="ARBA00004236"/>
    </source>
</evidence>
<dbReference type="EMBL" id="RQTK01000711">
    <property type="protein sequence ID" value="RUS75792.1"/>
    <property type="molecule type" value="Genomic_DNA"/>
</dbReference>
<dbReference type="InterPro" id="IPR055400">
    <property type="entry name" value="CEMIP_X"/>
</dbReference>
<dbReference type="InterPro" id="IPR019316">
    <property type="entry name" value="G8_domain"/>
</dbReference>
<evidence type="ECO:0000256" key="2">
    <source>
        <dbReference type="ARBA" id="ARBA00007586"/>
    </source>
</evidence>
<reference evidence="9 10" key="1">
    <citation type="submission" date="2019-01" db="EMBL/GenBank/DDBJ databases">
        <title>A draft genome assembly of the solar-powered sea slug Elysia chlorotica.</title>
        <authorList>
            <person name="Cai H."/>
            <person name="Li Q."/>
            <person name="Fang X."/>
            <person name="Li J."/>
            <person name="Curtis N.E."/>
            <person name="Altenburger A."/>
            <person name="Shibata T."/>
            <person name="Feng M."/>
            <person name="Maeda T."/>
            <person name="Schwartz J.A."/>
            <person name="Shigenobu S."/>
            <person name="Lundholm N."/>
            <person name="Nishiyama T."/>
            <person name="Yang H."/>
            <person name="Hasebe M."/>
            <person name="Li S."/>
            <person name="Pierce S.K."/>
            <person name="Wang J."/>
        </authorList>
    </citation>
    <scope>NUCLEOTIDE SEQUENCE [LARGE SCALE GENOMIC DNA]</scope>
    <source>
        <strain evidence="9">EC2010</strain>
        <tissue evidence="9">Whole organism of an adult</tissue>
    </source>
</reference>
<dbReference type="GO" id="GO:0005886">
    <property type="term" value="C:plasma membrane"/>
    <property type="evidence" value="ECO:0007669"/>
    <property type="project" value="UniProtKB-SubCell"/>
</dbReference>
<dbReference type="Proteomes" id="UP000271974">
    <property type="component" value="Unassembled WGS sequence"/>
</dbReference>
<comment type="subcellular location">
    <subcellularLocation>
        <location evidence="1">Cell membrane</location>
    </subcellularLocation>
</comment>
<dbReference type="AlphaFoldDB" id="A0A3S1HB92"/>
<evidence type="ECO:0000256" key="4">
    <source>
        <dbReference type="ARBA" id="ARBA00022801"/>
    </source>
</evidence>
<dbReference type="InterPro" id="IPR011050">
    <property type="entry name" value="Pectin_lyase_fold/virulence"/>
</dbReference>
<dbReference type="Gene3D" id="2.160.20.10">
    <property type="entry name" value="Single-stranded right-handed beta-helix, Pectin lyase-like"/>
    <property type="match status" value="1"/>
</dbReference>
<feature type="domain" description="G8" evidence="8">
    <location>
        <begin position="53"/>
        <end position="172"/>
    </location>
</feature>
<dbReference type="SMART" id="SM01225">
    <property type="entry name" value="G8"/>
    <property type="match status" value="1"/>
</dbReference>
<keyword evidence="5" id="KW-0325">Glycoprotein</keyword>
<dbReference type="InterPro" id="IPR055401">
    <property type="entry name" value="CEMIP_beta-hel_dom"/>
</dbReference>
<evidence type="ECO:0000256" key="6">
    <source>
        <dbReference type="ARBA" id="ARBA00023295"/>
    </source>
</evidence>
<evidence type="ECO:0000256" key="3">
    <source>
        <dbReference type="ARBA" id="ARBA00022475"/>
    </source>
</evidence>
<dbReference type="Pfam" id="PF10162">
    <property type="entry name" value="G8"/>
    <property type="match status" value="1"/>
</dbReference>
<keyword evidence="7" id="KW-0472">Membrane</keyword>
<dbReference type="InterPro" id="IPR052252">
    <property type="entry name" value="CEMIP/CEMIP2"/>
</dbReference>
<dbReference type="Pfam" id="PF15711">
    <property type="entry name" value="ILEI"/>
    <property type="match status" value="1"/>
</dbReference>
<protein>
    <recommendedName>
        <fullName evidence="8">G8 domain-containing protein</fullName>
    </recommendedName>
</protein>
<keyword evidence="10" id="KW-1185">Reference proteome</keyword>
<accession>A0A3S1HB92</accession>
<dbReference type="PANTHER" id="PTHR15535:SF17">
    <property type="entry name" value="TRANSMEMBRANE PROTEIN"/>
    <property type="match status" value="1"/>
</dbReference>
<dbReference type="OrthoDB" id="190675at2759"/>
<dbReference type="Pfam" id="PF24605">
    <property type="entry name" value="CEMIP_X"/>
    <property type="match status" value="1"/>
</dbReference>
<sequence length="1159" mass="130456">MLVLHNPTMILLGSVLYACTVGAMGLLLYPPGFNNPTVCPWEDPLLEKWSEPQTWPSGKVPQENDIVIIPTGKRVILDAPIPRLLSLTIDGVLVWGDVDNVRMETSYILVNGEFHIGSEDCKFQKKADIFLHGKSNSREVVEAFGRKFIGTTQGSKLEIHGKKKRGWTKLVATVEPGSQPLYDAKKKDMNGKPGIWVNVWSPWGMSLGFFTYTLEKSNARIRRNLVNRLKRIPEGNIVALGVYKSIGEASDRHNELYQVIEGLGGAHIRDVGENEPYVLISQIGKPESAVEGHTKGDGKSDGELEAAVTYPLGALAFKARSYSDKANGKDDVDLQMFLRDAAFPKLSLLHDVTSWQPGDEVVVASTDFDWRQYEVKTIVPCSDCGPNQIRVDGGFEHMHFGEVTYGVDERAEVGLLSRNIRIEAELQKDCYSYTDHEKYLCSLLHRDTFGGHVMVRLGSWARIEGVELYHMGQQSLLARYPIHFHLCDDVPGQYLRDNVVRDSNSRCFTIHGTNYLDASGNVCLNHLGHGVFVEDSVEQNNTVRNNLVIGTTHGTLLMTDMSNEWCPDREYCGLLASYWITHPNNVFTDNVAAGSDGSGMVLSFADRPLGPSLQRMKDKGLYEEFSTRYTKIGEFARNTMHSNRVNGLWFDSRISSGEMDNNKFIPENAILGISMYSPRVPPNPRGRPVESVLSGLTMYKNEGRNSWIRCGNIVITNSSFADSPASYVAAHTMEGTYCDVRDSIFIGETANKGKPFTYTFNDKQFHHLPKSERPHHTFDRSIAEGHPDFMISGVQFYQGPVYLHNCYFDKFENWFYNDSFIKTWGFRPMRPAAAITFHPNNHYPMIPTNGVENLKFGFCDGKHNSFKVMDGNASTPGWTEFDGTGNVMFRDYDGSLTGRKDAQIVQDRPFFTGPRCLKKPDWGLSVCPYKYFMLVVRGKTGALKGRYKGQTPVLIRRDDVPEDVYSQTGKTAHKFTLRVFKSYTVFFNSSVADAPRDVQFRPRYGLENNEVVRFAVCLPKSTTNFTIYSEYPQLHPKKNLLPLWVNNIKQLDRDKTMKAFYWDKANGYLYFKMKSPHSLTGLGQVCPGDVCLDVNIKRDDGDDEPAVCDAPVKPFNIKDRSRRVRKSRCTGPDSPEDLGAPIETDYLPLILSAPSDTCA</sequence>
<dbReference type="GO" id="GO:0016798">
    <property type="term" value="F:hydrolase activity, acting on glycosyl bonds"/>
    <property type="evidence" value="ECO:0007669"/>
    <property type="project" value="UniProtKB-KW"/>
</dbReference>
<evidence type="ECO:0000313" key="10">
    <source>
        <dbReference type="Proteomes" id="UP000271974"/>
    </source>
</evidence>
<name>A0A3S1HB92_ELYCH</name>
<organism evidence="9 10">
    <name type="scientific">Elysia chlorotica</name>
    <name type="common">Eastern emerald elysia</name>
    <name type="synonym">Sea slug</name>
    <dbReference type="NCBI Taxonomy" id="188477"/>
    <lineage>
        <taxon>Eukaryota</taxon>
        <taxon>Metazoa</taxon>
        <taxon>Spiralia</taxon>
        <taxon>Lophotrochozoa</taxon>
        <taxon>Mollusca</taxon>
        <taxon>Gastropoda</taxon>
        <taxon>Heterobranchia</taxon>
        <taxon>Euthyneura</taxon>
        <taxon>Panpulmonata</taxon>
        <taxon>Sacoglossa</taxon>
        <taxon>Placobranchoidea</taxon>
        <taxon>Plakobranchidae</taxon>
        <taxon>Elysia</taxon>
    </lineage>
</organism>
<comment type="caution">
    <text evidence="9">The sequence shown here is derived from an EMBL/GenBank/DDBJ whole genome shotgun (WGS) entry which is preliminary data.</text>
</comment>
<dbReference type="SUPFAM" id="SSF51126">
    <property type="entry name" value="Pectin lyase-like"/>
    <property type="match status" value="1"/>
</dbReference>
<comment type="similarity">
    <text evidence="2">Belongs to the CEMIP family.</text>
</comment>
<keyword evidence="7" id="KW-1133">Transmembrane helix</keyword>